<dbReference type="InterPro" id="IPR016066">
    <property type="entry name" value="A-D-PHexomutase_CS"/>
</dbReference>
<dbReference type="PRINTS" id="PR00509">
    <property type="entry name" value="PGMPMM"/>
</dbReference>
<keyword evidence="5 7" id="KW-0460">Magnesium</keyword>
<dbReference type="Pfam" id="PF02880">
    <property type="entry name" value="PGM_PMM_III"/>
    <property type="match status" value="1"/>
</dbReference>
<dbReference type="PANTHER" id="PTHR43771">
    <property type="entry name" value="PHOSPHOMANNOMUTASE"/>
    <property type="match status" value="1"/>
</dbReference>
<feature type="domain" description="Alpha-D-phosphohexomutase alpha/beta/alpha" evidence="11">
    <location>
        <begin position="257"/>
        <end position="365"/>
    </location>
</feature>
<dbReference type="AlphaFoldDB" id="A0A8T4L7W8"/>
<dbReference type="Pfam" id="PF02879">
    <property type="entry name" value="PGM_PMM_II"/>
    <property type="match status" value="1"/>
</dbReference>
<feature type="domain" description="Alpha-D-phosphohexomutase C-terminal" evidence="8">
    <location>
        <begin position="372"/>
        <end position="447"/>
    </location>
</feature>
<evidence type="ECO:0000259" key="8">
    <source>
        <dbReference type="Pfam" id="PF00408"/>
    </source>
</evidence>
<evidence type="ECO:0000256" key="2">
    <source>
        <dbReference type="ARBA" id="ARBA00010231"/>
    </source>
</evidence>
<dbReference type="SUPFAM" id="SSF53738">
    <property type="entry name" value="Phosphoglucomutase, first 3 domains"/>
    <property type="match status" value="3"/>
</dbReference>
<dbReference type="InterPro" id="IPR005841">
    <property type="entry name" value="Alpha-D-phosphohexomutase_SF"/>
</dbReference>
<dbReference type="Gene3D" id="3.40.120.10">
    <property type="entry name" value="Alpha-D-Glucose-1,6-Bisphosphate, subunit A, domain 3"/>
    <property type="match status" value="3"/>
</dbReference>
<keyword evidence="4 7" id="KW-0479">Metal-binding</keyword>
<dbReference type="InterPro" id="IPR005844">
    <property type="entry name" value="A-D-PHexomutase_a/b/a-I"/>
</dbReference>
<evidence type="ECO:0000256" key="3">
    <source>
        <dbReference type="ARBA" id="ARBA00022553"/>
    </source>
</evidence>
<sequence length="462" mass="51312">MAVRLNPYIFREYDIRGLVGKDLTPEGAEVLGKAFGTYIQGLSGKRICVGGDNRESTAELKPAFIRGLRDTGCQATNIGLSLSPMMYFAVCYYGFDGGVNVTGSHNPKEFNGFKLTEKEARPVYGKAVQEIRRIAERGEFAVGSGELDEKDVAEDYFRELGKRVKLKRKTKVVVDAGNGIAGLYAPKVLRAAGCEVVELFCEPDSRYPTHLPDPEVEANLAWLKEAVVREKAELGLGFDGDGDRIGVVDERGQAHTADNLLLLLARDLLKRCPGAKIVGEVKCSQNVFDDIEAHGGKAIVWKAGHSLIKQKMREENALLGGEVSGHLFFREDYYGFDDSLLAALRLLKYYEGEGKPFSALLEGLPRVFATHEIKVPCPDEKKFEVVERVKAHFAARFPAITVDGIRVLFGEGAWGLVRASNTNPYLTLRFEAKTQEKLAEIRETVFAKLREFPEVEWEKARE</sequence>
<dbReference type="GO" id="GO:0005975">
    <property type="term" value="P:carbohydrate metabolic process"/>
    <property type="evidence" value="ECO:0007669"/>
    <property type="project" value="InterPro"/>
</dbReference>
<dbReference type="PROSITE" id="PS00710">
    <property type="entry name" value="PGM_PMM"/>
    <property type="match status" value="1"/>
</dbReference>
<evidence type="ECO:0000256" key="5">
    <source>
        <dbReference type="ARBA" id="ARBA00022842"/>
    </source>
</evidence>
<evidence type="ECO:0000256" key="7">
    <source>
        <dbReference type="RuleBase" id="RU004326"/>
    </source>
</evidence>
<name>A0A8T4L7W8_9ARCH</name>
<dbReference type="GO" id="GO:0000287">
    <property type="term" value="F:magnesium ion binding"/>
    <property type="evidence" value="ECO:0007669"/>
    <property type="project" value="InterPro"/>
</dbReference>
<keyword evidence="6" id="KW-0413">Isomerase</keyword>
<evidence type="ECO:0000256" key="4">
    <source>
        <dbReference type="ARBA" id="ARBA00022723"/>
    </source>
</evidence>
<keyword evidence="3" id="KW-0597">Phosphoprotein</keyword>
<proteinExistence type="inferred from homology"/>
<evidence type="ECO:0000259" key="9">
    <source>
        <dbReference type="Pfam" id="PF02878"/>
    </source>
</evidence>
<dbReference type="InterPro" id="IPR005845">
    <property type="entry name" value="A-D-PHexomutase_a/b/a-II"/>
</dbReference>
<dbReference type="PANTHER" id="PTHR43771:SF2">
    <property type="entry name" value="PHOSPHOMANNOMUTASE_PHOSPHOGLUCOMUTASE"/>
    <property type="match status" value="1"/>
</dbReference>
<evidence type="ECO:0000259" key="10">
    <source>
        <dbReference type="Pfam" id="PF02879"/>
    </source>
</evidence>
<dbReference type="CDD" id="cd03089">
    <property type="entry name" value="PMM_PGM"/>
    <property type="match status" value="1"/>
</dbReference>
<dbReference type="Gene3D" id="3.30.310.50">
    <property type="entry name" value="Alpha-D-phosphohexomutase, C-terminal domain"/>
    <property type="match status" value="1"/>
</dbReference>
<dbReference type="InterPro" id="IPR005843">
    <property type="entry name" value="A-D-PHexomutase_C"/>
</dbReference>
<dbReference type="InterPro" id="IPR005846">
    <property type="entry name" value="A-D-PHexomutase_a/b/a-III"/>
</dbReference>
<protein>
    <submittedName>
        <fullName evidence="12">Phosphomannomutase/phosphoglucomutase</fullName>
    </submittedName>
</protein>
<evidence type="ECO:0000313" key="13">
    <source>
        <dbReference type="Proteomes" id="UP000678237"/>
    </source>
</evidence>
<feature type="domain" description="Alpha-D-phosphohexomutase alpha/beta/alpha" evidence="10">
    <location>
        <begin position="155"/>
        <end position="252"/>
    </location>
</feature>
<dbReference type="EMBL" id="JAGVWE010000002">
    <property type="protein sequence ID" value="MBS3062777.1"/>
    <property type="molecule type" value="Genomic_DNA"/>
</dbReference>
<comment type="caution">
    <text evidence="12">The sequence shown here is derived from an EMBL/GenBank/DDBJ whole genome shotgun (WGS) entry which is preliminary data.</text>
</comment>
<dbReference type="GO" id="GO:0016868">
    <property type="term" value="F:intramolecular phosphotransferase activity"/>
    <property type="evidence" value="ECO:0007669"/>
    <property type="project" value="InterPro"/>
</dbReference>
<dbReference type="Proteomes" id="UP000678237">
    <property type="component" value="Unassembled WGS sequence"/>
</dbReference>
<reference evidence="12" key="2">
    <citation type="submission" date="2021-05" db="EMBL/GenBank/DDBJ databases">
        <title>Protein family content uncovers lineage relationships and bacterial pathway maintenance mechanisms in DPANN archaea.</title>
        <authorList>
            <person name="Castelle C.J."/>
            <person name="Meheust R."/>
            <person name="Jaffe A.L."/>
            <person name="Seitz K."/>
            <person name="Gong X."/>
            <person name="Baker B.J."/>
            <person name="Banfield J.F."/>
        </authorList>
    </citation>
    <scope>NUCLEOTIDE SEQUENCE</scope>
    <source>
        <strain evidence="12">RIFCSPLOWO2_01_FULL_58_19</strain>
    </source>
</reference>
<dbReference type="InterPro" id="IPR036900">
    <property type="entry name" value="A-D-PHexomutase_C_sf"/>
</dbReference>
<dbReference type="SUPFAM" id="SSF55957">
    <property type="entry name" value="Phosphoglucomutase, C-terminal domain"/>
    <property type="match status" value="1"/>
</dbReference>
<evidence type="ECO:0000256" key="1">
    <source>
        <dbReference type="ARBA" id="ARBA00001946"/>
    </source>
</evidence>
<comment type="cofactor">
    <cofactor evidence="1">
        <name>Mg(2+)</name>
        <dbReference type="ChEBI" id="CHEBI:18420"/>
    </cofactor>
</comment>
<evidence type="ECO:0000259" key="11">
    <source>
        <dbReference type="Pfam" id="PF02880"/>
    </source>
</evidence>
<reference evidence="12" key="1">
    <citation type="submission" date="2021-03" db="EMBL/GenBank/DDBJ databases">
        <authorList>
            <person name="Jaffe A."/>
        </authorList>
    </citation>
    <scope>NUCLEOTIDE SEQUENCE</scope>
    <source>
        <strain evidence="12">RIFCSPLOWO2_01_FULL_58_19</strain>
    </source>
</reference>
<dbReference type="Pfam" id="PF02878">
    <property type="entry name" value="PGM_PMM_I"/>
    <property type="match status" value="1"/>
</dbReference>
<evidence type="ECO:0000256" key="6">
    <source>
        <dbReference type="ARBA" id="ARBA00023235"/>
    </source>
</evidence>
<dbReference type="Pfam" id="PF00408">
    <property type="entry name" value="PGM_PMM_IV"/>
    <property type="match status" value="1"/>
</dbReference>
<organism evidence="12 13">
    <name type="scientific">Candidatus Iainarchaeum sp</name>
    <dbReference type="NCBI Taxonomy" id="3101447"/>
    <lineage>
        <taxon>Archaea</taxon>
        <taxon>Candidatus Iainarchaeota</taxon>
        <taxon>Candidatus Iainarchaeia</taxon>
        <taxon>Candidatus Iainarchaeales</taxon>
        <taxon>Candidatus Iainarchaeaceae</taxon>
        <taxon>Candidatus Iainarchaeum</taxon>
    </lineage>
</organism>
<comment type="similarity">
    <text evidence="2 7">Belongs to the phosphohexose mutase family.</text>
</comment>
<feature type="domain" description="Alpha-D-phosphohexomutase alpha/beta/alpha" evidence="9">
    <location>
        <begin position="9"/>
        <end position="140"/>
    </location>
</feature>
<dbReference type="InterPro" id="IPR016055">
    <property type="entry name" value="A-D-PHexomutase_a/b/a-I/II/III"/>
</dbReference>
<accession>A0A8T4L7W8</accession>
<evidence type="ECO:0000313" key="12">
    <source>
        <dbReference type="EMBL" id="MBS3062777.1"/>
    </source>
</evidence>
<gene>
    <name evidence="12" type="ORF">J4203_02805</name>
</gene>